<sequence>MEIDDKLKFIDNKLIKELNQISSSKIEYWDIRCSISKGTSIDFTDKKSKEISSYLIHEGSVRAFIGGGWGFNV</sequence>
<comment type="caution">
    <text evidence="2">The sequence shown here is derived from an EMBL/GenBank/DDBJ whole genome shotgun (WGS) entry which is preliminary data.</text>
</comment>
<dbReference type="EMBL" id="BARU01028729">
    <property type="protein sequence ID" value="GAH73916.1"/>
    <property type="molecule type" value="Genomic_DNA"/>
</dbReference>
<evidence type="ECO:0000259" key="1">
    <source>
        <dbReference type="Pfam" id="PF01523"/>
    </source>
</evidence>
<dbReference type="Pfam" id="PF01523">
    <property type="entry name" value="PmbA_TldD_1st"/>
    <property type="match status" value="1"/>
</dbReference>
<organism evidence="2">
    <name type="scientific">marine sediment metagenome</name>
    <dbReference type="NCBI Taxonomy" id="412755"/>
    <lineage>
        <taxon>unclassified sequences</taxon>
        <taxon>metagenomes</taxon>
        <taxon>ecological metagenomes</taxon>
    </lineage>
</organism>
<reference evidence="2" key="1">
    <citation type="journal article" date="2014" name="Front. Microbiol.">
        <title>High frequency of phylogenetically diverse reductive dehalogenase-homologous genes in deep subseafloor sedimentary metagenomes.</title>
        <authorList>
            <person name="Kawai M."/>
            <person name="Futagami T."/>
            <person name="Toyoda A."/>
            <person name="Takaki Y."/>
            <person name="Nishi S."/>
            <person name="Hori S."/>
            <person name="Arai W."/>
            <person name="Tsubouchi T."/>
            <person name="Morono Y."/>
            <person name="Uchiyama I."/>
            <person name="Ito T."/>
            <person name="Fujiyama A."/>
            <person name="Inagaki F."/>
            <person name="Takami H."/>
        </authorList>
    </citation>
    <scope>NUCLEOTIDE SEQUENCE</scope>
    <source>
        <strain evidence="2">Expedition CK06-06</strain>
    </source>
</reference>
<proteinExistence type="predicted"/>
<dbReference type="InterPro" id="IPR036059">
    <property type="entry name" value="TldD/PmbA_sf"/>
</dbReference>
<protein>
    <recommendedName>
        <fullName evidence="1">Metalloprotease TldD/E N-terminal domain-containing protein</fullName>
    </recommendedName>
</protein>
<dbReference type="InterPro" id="IPR002510">
    <property type="entry name" value="Metalloprtase-TldD/E_N"/>
</dbReference>
<feature type="non-terminal residue" evidence="2">
    <location>
        <position position="73"/>
    </location>
</feature>
<dbReference type="InterPro" id="IPR035068">
    <property type="entry name" value="TldD/PmbA_N"/>
</dbReference>
<feature type="domain" description="Metalloprotease TldD/E N-terminal" evidence="1">
    <location>
        <begin position="29"/>
        <end position="71"/>
    </location>
</feature>
<accession>X1HUR3</accession>
<dbReference type="GO" id="GO:0006508">
    <property type="term" value="P:proteolysis"/>
    <property type="evidence" value="ECO:0007669"/>
    <property type="project" value="InterPro"/>
</dbReference>
<dbReference type="GO" id="GO:0008237">
    <property type="term" value="F:metallopeptidase activity"/>
    <property type="evidence" value="ECO:0007669"/>
    <property type="project" value="InterPro"/>
</dbReference>
<gene>
    <name evidence="2" type="ORF">S03H2_45813</name>
</gene>
<dbReference type="Gene3D" id="3.30.2290.10">
    <property type="entry name" value="PmbA/TldD superfamily"/>
    <property type="match status" value="1"/>
</dbReference>
<evidence type="ECO:0000313" key="2">
    <source>
        <dbReference type="EMBL" id="GAH73916.1"/>
    </source>
</evidence>
<name>X1HUR3_9ZZZZ</name>
<dbReference type="SUPFAM" id="SSF111283">
    <property type="entry name" value="Putative modulator of DNA gyrase, PmbA/TldD"/>
    <property type="match status" value="1"/>
</dbReference>
<dbReference type="AlphaFoldDB" id="X1HUR3"/>